<keyword evidence="2" id="KW-1185">Reference proteome</keyword>
<gene>
    <name evidence="1" type="ORF">TSPI_04094</name>
</gene>
<organism evidence="1 2">
    <name type="scientific">Trichinella spiralis</name>
    <name type="common">Trichina worm</name>
    <dbReference type="NCBI Taxonomy" id="6334"/>
    <lineage>
        <taxon>Eukaryota</taxon>
        <taxon>Metazoa</taxon>
        <taxon>Ecdysozoa</taxon>
        <taxon>Nematoda</taxon>
        <taxon>Enoplea</taxon>
        <taxon>Dorylaimia</taxon>
        <taxon>Trichinellida</taxon>
        <taxon>Trichinellidae</taxon>
        <taxon>Trichinella</taxon>
    </lineage>
</organism>
<dbReference type="Proteomes" id="UP001558632">
    <property type="component" value="Unassembled WGS sequence"/>
</dbReference>
<reference evidence="1 2" key="1">
    <citation type="submission" date="2024-07" db="EMBL/GenBank/DDBJ databases">
        <title>Enhanced genomic and transcriptomic resources for Trichinella pseudospiralis and T. spiralis underpin the discovery of pronounced molecular differences between stages and species.</title>
        <authorList>
            <person name="Pasi K.K."/>
            <person name="La Rosa G."/>
            <person name="Gomez-Morales M.A."/>
            <person name="Tosini F."/>
            <person name="Sumanam S."/>
            <person name="Young N.D."/>
            <person name="Chang B.C."/>
            <person name="Robin G.B."/>
        </authorList>
    </citation>
    <scope>NUCLEOTIDE SEQUENCE [LARGE SCALE GENOMIC DNA]</scope>
    <source>
        <strain evidence="1">ISS534</strain>
    </source>
</reference>
<evidence type="ECO:0000313" key="1">
    <source>
        <dbReference type="EMBL" id="KAL1232914.1"/>
    </source>
</evidence>
<protein>
    <submittedName>
        <fullName evidence="1">NADP-specific glutamate dehydrogenase</fullName>
    </submittedName>
</protein>
<name>A0ABR3KD90_TRISP</name>
<proteinExistence type="predicted"/>
<evidence type="ECO:0000313" key="2">
    <source>
        <dbReference type="Proteomes" id="UP001558632"/>
    </source>
</evidence>
<sequence>MQVLFLQITQSTTGVDINWNTQTIRARTNGFGMLYFFTFFEIPFEQTNKPDPHLLIISSLPVCRLKFRRLLERKKNNTAIFVLLFCLF</sequence>
<accession>A0ABR3KD90</accession>
<comment type="caution">
    <text evidence="1">The sequence shown here is derived from an EMBL/GenBank/DDBJ whole genome shotgun (WGS) entry which is preliminary data.</text>
</comment>
<dbReference type="EMBL" id="JBEUSY010000444">
    <property type="protein sequence ID" value="KAL1232914.1"/>
    <property type="molecule type" value="Genomic_DNA"/>
</dbReference>